<comment type="similarity">
    <text evidence="1 15">Belongs to the helicase family. RecG subfamily.</text>
</comment>
<dbReference type="RefSeq" id="WP_211428382.1">
    <property type="nucleotide sequence ID" value="NZ_CP072648.1"/>
</dbReference>
<evidence type="ECO:0000256" key="3">
    <source>
        <dbReference type="ARBA" id="ARBA00022741"/>
    </source>
</evidence>
<sequence length="730" mass="81262">MSAHLSLATPLVELSAYLRGIGSTTAGKLATELATALGKVSPTSVTVEDLLLYLPFRYEDRSHLPRIRDLVDGQAASVIVEVRAPSSYPIRTKNGKRLTLFEFTGTDETGRIRAYWWNQPYLCQVFAAEQRVILYGEWKFSNRQQCYQVENPDYEILNEESDEDVPEMIHVGRCVPMYRKLGAFRARTLRRLMFRLLGALEDVPDDSLPDELRVGIGLGAPLPSKLEALREVHFPSAARHLGAIEARRSPAHARLALEEFFYLTLALGDRRQRREQSSKKATMQITNAIRERVRQALPFAMTQAQKRVIREIVTDLTGDRPMSRLLQGDVGSGKTIIALQALIIAVENGWQAALMAPTEILVEQHARSLTRWLAGTPYRVAALTGRLKAAEKKAIRQALAAHELDIVIGTQALIQDETSFARLGLVVIDEQHRFGVMQREKLVTQGAASEAITPDVLVMTATPIPRSLAMTIYGDLDVSIIDELPPGRKPVVTAIRTDDRRERVYDFIRQECAAGRQAYIVYPLVEESEKLDVAAATAAAEYLQREVFPSLGVGLLHGKLKSEEKEAIMQRLVAGDVQILVTTTVIEVGIDVPNASVMVIENPERFGLAQLHQLRGRVGRGAAKSYCVLMVSNDLALDALERLNFFAQTADGFAIAEKDLLWRGPGEMLGIRQSGVPMFRVGDIVRDADWLTMARQAALRRLQEQPKSAQTLAWLEQARRWFPLAAGGVH</sequence>
<dbReference type="InterPro" id="IPR014001">
    <property type="entry name" value="Helicase_ATP-bd"/>
</dbReference>
<comment type="catalytic activity">
    <reaction evidence="14 15">
        <text>ATP + H2O = ADP + phosphate + H(+)</text>
        <dbReference type="Rhea" id="RHEA:13065"/>
        <dbReference type="ChEBI" id="CHEBI:15377"/>
        <dbReference type="ChEBI" id="CHEBI:15378"/>
        <dbReference type="ChEBI" id="CHEBI:30616"/>
        <dbReference type="ChEBI" id="CHEBI:43474"/>
        <dbReference type="ChEBI" id="CHEBI:456216"/>
        <dbReference type="EC" id="5.6.2.4"/>
    </reaction>
</comment>
<dbReference type="InterPro" id="IPR047112">
    <property type="entry name" value="RecG/Mfd"/>
</dbReference>
<feature type="domain" description="Helicase ATP-binding" evidence="16">
    <location>
        <begin position="315"/>
        <end position="481"/>
    </location>
</feature>
<proteinExistence type="inferred from homology"/>
<dbReference type="NCBIfam" id="NF008165">
    <property type="entry name" value="PRK10917.1-3"/>
    <property type="match status" value="1"/>
</dbReference>
<dbReference type="PANTHER" id="PTHR47964">
    <property type="entry name" value="ATP-DEPENDENT DNA HELICASE HOMOLOG RECG, CHLOROPLASTIC"/>
    <property type="match status" value="1"/>
</dbReference>
<keyword evidence="6 15" id="KW-0347">Helicase</keyword>
<dbReference type="Proteomes" id="UP000676506">
    <property type="component" value="Chromosome 1"/>
</dbReference>
<dbReference type="GO" id="GO:0003678">
    <property type="term" value="F:DNA helicase activity"/>
    <property type="evidence" value="ECO:0007669"/>
    <property type="project" value="UniProtKB-EC"/>
</dbReference>
<dbReference type="EMBL" id="CP072648">
    <property type="protein sequence ID" value="QUW02492.1"/>
    <property type="molecule type" value="Genomic_DNA"/>
</dbReference>
<comment type="function">
    <text evidence="15">Plays a critical role in recombination and DNA repair. Helps process Holliday junction intermediates to mature products by catalyzing branch migration. Has replication fork regression activity, unwinds stalled or blocked replication forks to make a HJ that can be resolved. Has a DNA unwinding activity characteristic of a DNA helicase with 3'-5' polarity.</text>
</comment>
<evidence type="ECO:0000256" key="6">
    <source>
        <dbReference type="ARBA" id="ARBA00022806"/>
    </source>
</evidence>
<dbReference type="NCBIfam" id="NF008168">
    <property type="entry name" value="PRK10917.2-2"/>
    <property type="match status" value="1"/>
</dbReference>
<comment type="catalytic activity">
    <reaction evidence="12 15">
        <text>Couples ATP hydrolysis with the unwinding of duplex DNA by translocating in the 3'-5' direction.</text>
        <dbReference type="EC" id="5.6.2.4"/>
    </reaction>
</comment>
<evidence type="ECO:0000256" key="15">
    <source>
        <dbReference type="RuleBase" id="RU363016"/>
    </source>
</evidence>
<evidence type="ECO:0000256" key="2">
    <source>
        <dbReference type="ARBA" id="ARBA00017846"/>
    </source>
</evidence>
<dbReference type="SUPFAM" id="SSF52540">
    <property type="entry name" value="P-loop containing nucleoside triphosphate hydrolases"/>
    <property type="match status" value="1"/>
</dbReference>
<dbReference type="CDD" id="cd04488">
    <property type="entry name" value="RecG_wedge_OBF"/>
    <property type="match status" value="1"/>
</dbReference>
<dbReference type="SMART" id="SM00490">
    <property type="entry name" value="HELICc"/>
    <property type="match status" value="1"/>
</dbReference>
<keyword evidence="7 15" id="KW-0067">ATP-binding</keyword>
<keyword evidence="5 15" id="KW-0378">Hydrolase</keyword>
<evidence type="ECO:0000256" key="8">
    <source>
        <dbReference type="ARBA" id="ARBA00023125"/>
    </source>
</evidence>
<dbReference type="InterPro" id="IPR045562">
    <property type="entry name" value="RecG_dom3_C"/>
</dbReference>
<dbReference type="CDD" id="cd18811">
    <property type="entry name" value="SF2_C_RecG"/>
    <property type="match status" value="1"/>
</dbReference>
<keyword evidence="3 15" id="KW-0547">Nucleotide-binding</keyword>
<feature type="domain" description="Helicase C-terminal" evidence="17">
    <location>
        <begin position="500"/>
        <end position="661"/>
    </location>
</feature>
<keyword evidence="4 15" id="KW-0227">DNA damage</keyword>
<evidence type="ECO:0000256" key="13">
    <source>
        <dbReference type="ARBA" id="ARBA00034808"/>
    </source>
</evidence>
<dbReference type="InterPro" id="IPR027417">
    <property type="entry name" value="P-loop_NTPase"/>
</dbReference>
<keyword evidence="10 15" id="KW-0234">DNA repair</keyword>
<evidence type="ECO:0000313" key="19">
    <source>
        <dbReference type="Proteomes" id="UP000676506"/>
    </source>
</evidence>
<dbReference type="PROSITE" id="PS51192">
    <property type="entry name" value="HELICASE_ATP_BIND_1"/>
    <property type="match status" value="1"/>
</dbReference>
<evidence type="ECO:0000256" key="11">
    <source>
        <dbReference type="ARBA" id="ARBA00023235"/>
    </source>
</evidence>
<evidence type="ECO:0000256" key="12">
    <source>
        <dbReference type="ARBA" id="ARBA00034617"/>
    </source>
</evidence>
<protein>
    <recommendedName>
        <fullName evidence="2 15">ATP-dependent DNA helicase RecG</fullName>
        <ecNumber evidence="13 15">5.6.2.4</ecNumber>
    </recommendedName>
</protein>
<dbReference type="CDD" id="cd17992">
    <property type="entry name" value="DEXHc_RecG"/>
    <property type="match status" value="1"/>
</dbReference>
<evidence type="ECO:0000256" key="14">
    <source>
        <dbReference type="ARBA" id="ARBA00048988"/>
    </source>
</evidence>
<keyword evidence="8" id="KW-0238">DNA-binding</keyword>
<evidence type="ECO:0000256" key="7">
    <source>
        <dbReference type="ARBA" id="ARBA00022840"/>
    </source>
</evidence>
<dbReference type="EC" id="5.6.2.4" evidence="13 15"/>
<accession>A0ABX8B7R5</accession>
<dbReference type="GO" id="GO:0016787">
    <property type="term" value="F:hydrolase activity"/>
    <property type="evidence" value="ECO:0007669"/>
    <property type="project" value="UniProtKB-KW"/>
</dbReference>
<dbReference type="Pfam" id="PF19833">
    <property type="entry name" value="RecG_dom3_C"/>
    <property type="match status" value="1"/>
</dbReference>
<dbReference type="PANTHER" id="PTHR47964:SF1">
    <property type="entry name" value="ATP-DEPENDENT DNA HELICASE HOMOLOG RECG, CHLOROPLASTIC"/>
    <property type="match status" value="1"/>
</dbReference>
<reference evidence="18 19" key="1">
    <citation type="submission" date="2021-03" db="EMBL/GenBank/DDBJ databases">
        <title>Genomic and phenotypic characterization of Chloracidobacterium isolates provides evidence for multiple species.</title>
        <authorList>
            <person name="Saini M.K."/>
            <person name="Costas A.M.G."/>
            <person name="Tank M."/>
            <person name="Bryant D.A."/>
        </authorList>
    </citation>
    <scope>NUCLEOTIDE SEQUENCE [LARGE SCALE GENOMIC DNA]</scope>
    <source>
        <strain evidence="18 19">BV2-C</strain>
    </source>
</reference>
<dbReference type="NCBIfam" id="TIGR00643">
    <property type="entry name" value="recG"/>
    <property type="match status" value="1"/>
</dbReference>
<evidence type="ECO:0000259" key="16">
    <source>
        <dbReference type="PROSITE" id="PS51192"/>
    </source>
</evidence>
<dbReference type="InterPro" id="IPR033454">
    <property type="entry name" value="RecG_wedge"/>
</dbReference>
<dbReference type="SMART" id="SM00487">
    <property type="entry name" value="DEXDc"/>
    <property type="match status" value="1"/>
</dbReference>
<dbReference type="SUPFAM" id="SSF50249">
    <property type="entry name" value="Nucleic acid-binding proteins"/>
    <property type="match status" value="1"/>
</dbReference>
<keyword evidence="11" id="KW-0413">Isomerase</keyword>
<evidence type="ECO:0000256" key="1">
    <source>
        <dbReference type="ARBA" id="ARBA00007504"/>
    </source>
</evidence>
<dbReference type="Gene3D" id="3.40.50.300">
    <property type="entry name" value="P-loop containing nucleotide triphosphate hydrolases"/>
    <property type="match status" value="2"/>
</dbReference>
<name>A0ABX8B7R5_9BACT</name>
<evidence type="ECO:0000256" key="5">
    <source>
        <dbReference type="ARBA" id="ARBA00022801"/>
    </source>
</evidence>
<dbReference type="Pfam" id="PF00270">
    <property type="entry name" value="DEAD"/>
    <property type="match status" value="1"/>
</dbReference>
<evidence type="ECO:0000313" key="18">
    <source>
        <dbReference type="EMBL" id="QUW02492.1"/>
    </source>
</evidence>
<keyword evidence="9 15" id="KW-0233">DNA recombination</keyword>
<dbReference type="Pfam" id="PF17191">
    <property type="entry name" value="RecG_wedge"/>
    <property type="match status" value="1"/>
</dbReference>
<dbReference type="Gene3D" id="2.40.50.140">
    <property type="entry name" value="Nucleic acid-binding proteins"/>
    <property type="match status" value="1"/>
</dbReference>
<dbReference type="Pfam" id="PF00271">
    <property type="entry name" value="Helicase_C"/>
    <property type="match status" value="1"/>
</dbReference>
<gene>
    <name evidence="18" type="primary">recG</name>
    <name evidence="18" type="ORF">J8C06_09065</name>
</gene>
<evidence type="ECO:0000256" key="4">
    <source>
        <dbReference type="ARBA" id="ARBA00022763"/>
    </source>
</evidence>
<dbReference type="InterPro" id="IPR001650">
    <property type="entry name" value="Helicase_C-like"/>
</dbReference>
<evidence type="ECO:0000256" key="9">
    <source>
        <dbReference type="ARBA" id="ARBA00023172"/>
    </source>
</evidence>
<dbReference type="InterPro" id="IPR012340">
    <property type="entry name" value="NA-bd_OB-fold"/>
</dbReference>
<evidence type="ECO:0000259" key="17">
    <source>
        <dbReference type="PROSITE" id="PS51194"/>
    </source>
</evidence>
<keyword evidence="19" id="KW-1185">Reference proteome</keyword>
<dbReference type="InterPro" id="IPR011545">
    <property type="entry name" value="DEAD/DEAH_box_helicase_dom"/>
</dbReference>
<organism evidence="18 19">
    <name type="scientific">Chloracidobacterium validum</name>
    <dbReference type="NCBI Taxonomy" id="2821543"/>
    <lineage>
        <taxon>Bacteria</taxon>
        <taxon>Pseudomonadati</taxon>
        <taxon>Acidobacteriota</taxon>
        <taxon>Terriglobia</taxon>
        <taxon>Terriglobales</taxon>
        <taxon>Acidobacteriaceae</taxon>
        <taxon>Chloracidobacterium</taxon>
    </lineage>
</organism>
<dbReference type="InterPro" id="IPR004609">
    <property type="entry name" value="ATP-dep_DNA_helicase_RecG"/>
</dbReference>
<dbReference type="PROSITE" id="PS51194">
    <property type="entry name" value="HELICASE_CTER"/>
    <property type="match status" value="1"/>
</dbReference>
<evidence type="ECO:0000256" key="10">
    <source>
        <dbReference type="ARBA" id="ARBA00023204"/>
    </source>
</evidence>